<evidence type="ECO:0000259" key="12">
    <source>
        <dbReference type="PROSITE" id="PS51192"/>
    </source>
</evidence>
<dbReference type="GO" id="GO:0016787">
    <property type="term" value="F:hydrolase activity"/>
    <property type="evidence" value="ECO:0007669"/>
    <property type="project" value="UniProtKB-KW"/>
</dbReference>
<dbReference type="GO" id="GO:0005829">
    <property type="term" value="C:cytosol"/>
    <property type="evidence" value="ECO:0007669"/>
    <property type="project" value="TreeGrafter"/>
</dbReference>
<dbReference type="InterPro" id="IPR000629">
    <property type="entry name" value="RNA-helicase_DEAD-box_CS"/>
</dbReference>
<evidence type="ECO:0000256" key="10">
    <source>
        <dbReference type="PROSITE-ProRule" id="PRU00552"/>
    </source>
</evidence>
<evidence type="ECO:0000313" key="17">
    <source>
        <dbReference type="Proteomes" id="UP000215999"/>
    </source>
</evidence>
<evidence type="ECO:0000256" key="6">
    <source>
        <dbReference type="ARBA" id="ARBA00022840"/>
    </source>
</evidence>
<sequence>MSFSKLGLHESILKAIAELDYSKPTPIQEQAIPAILKGRNLLAGAQTGTGKTASFALPILTMLDSDVEVRAKRIRALILTPTRELAIQVEKNIAQYSKYSQHTSLAMYGGVDYADQKQRLIDGVDILVATPGRLLDMYTQRAIHFDALEILVLDEADRMLDMGFIEDINKIMERLPEDRQNLLFSATLSKQVRALAKTAIVNPVEIAVKANADTAPKIDQWLISVDKDKKSALLSHLIKENEWEQALIFIETKHGAAKLVSQLEKRGIVAEAIHSGRSQAAREQVLEKFKSGELKLLVATGVAARGIDIDDLDRVVNYDLPFPADEYVHRIGRTGRAGASGEAISLVSRDDFKNLCMIESLLGHLLVRKDVDGFVPTKELPVSILNYVPKNKRKPARNNDKRR</sequence>
<dbReference type="InterPro" id="IPR027417">
    <property type="entry name" value="P-loop_NTPase"/>
</dbReference>
<evidence type="ECO:0000259" key="13">
    <source>
        <dbReference type="PROSITE" id="PS51194"/>
    </source>
</evidence>
<keyword evidence="2" id="KW-0963">Cytoplasm</keyword>
<evidence type="ECO:0000313" key="15">
    <source>
        <dbReference type="EMBL" id="MDO6541720.1"/>
    </source>
</evidence>
<dbReference type="EMBL" id="NOIF01000116">
    <property type="protein sequence ID" value="OZS42902.1"/>
    <property type="molecule type" value="Genomic_DNA"/>
</dbReference>
<evidence type="ECO:0000313" key="16">
    <source>
        <dbReference type="EMBL" id="OZS42902.1"/>
    </source>
</evidence>
<evidence type="ECO:0000256" key="7">
    <source>
        <dbReference type="ARBA" id="ARBA00038437"/>
    </source>
</evidence>
<keyword evidence="5 11" id="KW-0347">Helicase</keyword>
<comment type="catalytic activity">
    <reaction evidence="8">
        <text>ATP + H2O = ADP + phosphate + H(+)</text>
        <dbReference type="Rhea" id="RHEA:13065"/>
        <dbReference type="ChEBI" id="CHEBI:15377"/>
        <dbReference type="ChEBI" id="CHEBI:15378"/>
        <dbReference type="ChEBI" id="CHEBI:30616"/>
        <dbReference type="ChEBI" id="CHEBI:43474"/>
        <dbReference type="ChEBI" id="CHEBI:456216"/>
        <dbReference type="EC" id="3.6.4.13"/>
    </reaction>
</comment>
<dbReference type="InterPro" id="IPR014014">
    <property type="entry name" value="RNA_helicase_DEAD_Q_motif"/>
</dbReference>
<keyword evidence="4 11" id="KW-0378">Hydrolase</keyword>
<evidence type="ECO:0000259" key="14">
    <source>
        <dbReference type="PROSITE" id="PS51195"/>
    </source>
</evidence>
<accession>A0AAW7Y547</accession>
<keyword evidence="3 11" id="KW-0547">Nucleotide-binding</keyword>
<dbReference type="RefSeq" id="WP_062687839.1">
    <property type="nucleotide sequence ID" value="NZ_AP024851.1"/>
</dbReference>
<dbReference type="Pfam" id="PF00270">
    <property type="entry name" value="DEAD"/>
    <property type="match status" value="1"/>
</dbReference>
<dbReference type="EC" id="3.6.4.13" evidence="1"/>
<protein>
    <recommendedName>
        <fullName evidence="9">DEAD-box ATP-dependent RNA helicase RhpA</fullName>
        <ecNumber evidence="1">3.6.4.13</ecNumber>
    </recommendedName>
</protein>
<dbReference type="Proteomes" id="UP001170624">
    <property type="component" value="Unassembled WGS sequence"/>
</dbReference>
<dbReference type="GO" id="GO:0009266">
    <property type="term" value="P:response to temperature stimulus"/>
    <property type="evidence" value="ECO:0007669"/>
    <property type="project" value="UniProtKB-ARBA"/>
</dbReference>
<reference evidence="16 17" key="1">
    <citation type="journal article" date="2016" name="Antonie Van Leeuwenhoek">
        <title>Photobacterium sanguinicancri sp. nov. isolated from marine animals.</title>
        <authorList>
            <person name="Gomez-Gil B."/>
            <person name="Roque A."/>
            <person name="Rotllant G."/>
            <person name="Romalde J.L."/>
            <person name="Doce A."/>
            <person name="Eggermont M."/>
            <person name="Defoirdt T."/>
        </authorList>
    </citation>
    <scope>NUCLEOTIDE SEQUENCE [LARGE SCALE GENOMIC DNA]</scope>
    <source>
        <strain evidence="16 17">CAIM 1827</strain>
    </source>
</reference>
<dbReference type="GO" id="GO:0042255">
    <property type="term" value="P:ribosome assembly"/>
    <property type="evidence" value="ECO:0007669"/>
    <property type="project" value="UniProtKB-ARBA"/>
</dbReference>
<dbReference type="FunFam" id="3.40.50.300:FF:000108">
    <property type="entry name" value="ATP-dependent RNA helicase RhlE"/>
    <property type="match status" value="1"/>
</dbReference>
<dbReference type="PANTHER" id="PTHR47959:SF11">
    <property type="entry name" value="ATP-DEPENDENT RNA HELICASE DEAD BOX FAMILY"/>
    <property type="match status" value="1"/>
</dbReference>
<feature type="domain" description="Helicase ATP-binding" evidence="12">
    <location>
        <begin position="32"/>
        <end position="206"/>
    </location>
</feature>
<dbReference type="Pfam" id="PF00271">
    <property type="entry name" value="Helicase_C"/>
    <property type="match status" value="1"/>
</dbReference>
<dbReference type="PANTHER" id="PTHR47959">
    <property type="entry name" value="ATP-DEPENDENT RNA HELICASE RHLE-RELATED"/>
    <property type="match status" value="1"/>
</dbReference>
<name>A0AAW7Y547_9GAMM</name>
<comment type="similarity">
    <text evidence="7 11">Belongs to the DEAD box helicase family.</text>
</comment>
<dbReference type="InterPro" id="IPR014001">
    <property type="entry name" value="Helicase_ATP-bd"/>
</dbReference>
<dbReference type="SMART" id="SM00487">
    <property type="entry name" value="DEXDc"/>
    <property type="match status" value="1"/>
</dbReference>
<feature type="domain" description="Helicase C-terminal" evidence="13">
    <location>
        <begin position="217"/>
        <end position="388"/>
    </location>
</feature>
<feature type="short sequence motif" description="Q motif" evidence="10">
    <location>
        <begin position="1"/>
        <end position="29"/>
    </location>
</feature>
<dbReference type="InterPro" id="IPR001650">
    <property type="entry name" value="Helicase_C-like"/>
</dbReference>
<dbReference type="PROSITE" id="PS51192">
    <property type="entry name" value="HELICASE_ATP_BIND_1"/>
    <property type="match status" value="1"/>
</dbReference>
<evidence type="ECO:0000256" key="5">
    <source>
        <dbReference type="ARBA" id="ARBA00022806"/>
    </source>
</evidence>
<keyword evidence="6 11" id="KW-0067">ATP-binding</keyword>
<dbReference type="GO" id="GO:0003724">
    <property type="term" value="F:RNA helicase activity"/>
    <property type="evidence" value="ECO:0007669"/>
    <property type="project" value="UniProtKB-EC"/>
</dbReference>
<evidence type="ECO:0000313" key="18">
    <source>
        <dbReference type="Proteomes" id="UP001170624"/>
    </source>
</evidence>
<dbReference type="InterPro" id="IPR044742">
    <property type="entry name" value="DEAD/DEAH_RhlB"/>
</dbReference>
<dbReference type="InterPro" id="IPR050079">
    <property type="entry name" value="DEAD_box_RNA_helicase"/>
</dbReference>
<keyword evidence="17" id="KW-1185">Reference proteome</keyword>
<dbReference type="Gene3D" id="3.40.50.300">
    <property type="entry name" value="P-loop containing nucleotide triphosphate hydrolases"/>
    <property type="match status" value="2"/>
</dbReference>
<gene>
    <name evidence="16" type="ORF">ASV53_16030</name>
    <name evidence="15" type="ORF">Q4568_04205</name>
</gene>
<reference evidence="16" key="2">
    <citation type="submission" date="2017-07" db="EMBL/GenBank/DDBJ databases">
        <authorList>
            <person name="Gomez-Gil B."/>
            <person name="Enciso-Ibarra K."/>
        </authorList>
    </citation>
    <scope>NUCLEOTIDE SEQUENCE</scope>
    <source>
        <strain evidence="16">CAIM 1827</strain>
    </source>
</reference>
<evidence type="ECO:0000256" key="1">
    <source>
        <dbReference type="ARBA" id="ARBA00012552"/>
    </source>
</evidence>
<evidence type="ECO:0000256" key="3">
    <source>
        <dbReference type="ARBA" id="ARBA00022741"/>
    </source>
</evidence>
<dbReference type="GO" id="GO:0003676">
    <property type="term" value="F:nucleic acid binding"/>
    <property type="evidence" value="ECO:0007669"/>
    <property type="project" value="InterPro"/>
</dbReference>
<evidence type="ECO:0000256" key="4">
    <source>
        <dbReference type="ARBA" id="ARBA00022801"/>
    </source>
</evidence>
<evidence type="ECO:0000256" key="9">
    <source>
        <dbReference type="ARBA" id="ARBA00074363"/>
    </source>
</evidence>
<comment type="caution">
    <text evidence="15">The sequence shown here is derived from an EMBL/GenBank/DDBJ whole genome shotgun (WGS) entry which is preliminary data.</text>
</comment>
<dbReference type="PROSITE" id="PS51195">
    <property type="entry name" value="Q_MOTIF"/>
    <property type="match status" value="1"/>
</dbReference>
<dbReference type="InterPro" id="IPR011545">
    <property type="entry name" value="DEAD/DEAH_box_helicase_dom"/>
</dbReference>
<dbReference type="AlphaFoldDB" id="A0AAW7Y547"/>
<dbReference type="SMART" id="SM00490">
    <property type="entry name" value="HELICc"/>
    <property type="match status" value="1"/>
</dbReference>
<dbReference type="CDD" id="cd00268">
    <property type="entry name" value="DEADc"/>
    <property type="match status" value="1"/>
</dbReference>
<dbReference type="SUPFAM" id="SSF52540">
    <property type="entry name" value="P-loop containing nucleoside triphosphate hydrolases"/>
    <property type="match status" value="1"/>
</dbReference>
<dbReference type="Proteomes" id="UP000215999">
    <property type="component" value="Unassembled WGS sequence"/>
</dbReference>
<dbReference type="GO" id="GO:0005524">
    <property type="term" value="F:ATP binding"/>
    <property type="evidence" value="ECO:0007669"/>
    <property type="project" value="UniProtKB-KW"/>
</dbReference>
<dbReference type="PROSITE" id="PS51194">
    <property type="entry name" value="HELICASE_CTER"/>
    <property type="match status" value="1"/>
</dbReference>
<dbReference type="CDD" id="cd18787">
    <property type="entry name" value="SF2_C_DEAD"/>
    <property type="match status" value="1"/>
</dbReference>
<organism evidence="15 18">
    <name type="scientific">Photobacterium sanguinicancri</name>
    <dbReference type="NCBI Taxonomy" id="875932"/>
    <lineage>
        <taxon>Bacteria</taxon>
        <taxon>Pseudomonadati</taxon>
        <taxon>Pseudomonadota</taxon>
        <taxon>Gammaproteobacteria</taxon>
        <taxon>Vibrionales</taxon>
        <taxon>Vibrionaceae</taxon>
        <taxon>Photobacterium</taxon>
    </lineage>
</organism>
<dbReference type="PROSITE" id="PS00039">
    <property type="entry name" value="DEAD_ATP_HELICASE"/>
    <property type="match status" value="1"/>
</dbReference>
<evidence type="ECO:0000256" key="2">
    <source>
        <dbReference type="ARBA" id="ARBA00022490"/>
    </source>
</evidence>
<evidence type="ECO:0000256" key="11">
    <source>
        <dbReference type="RuleBase" id="RU000492"/>
    </source>
</evidence>
<proteinExistence type="inferred from homology"/>
<feature type="domain" description="DEAD-box RNA helicase Q" evidence="14">
    <location>
        <begin position="1"/>
        <end position="29"/>
    </location>
</feature>
<reference evidence="15" key="3">
    <citation type="submission" date="2023-07" db="EMBL/GenBank/DDBJ databases">
        <title>Genome content predicts the carbon catabolic preferences of heterotrophic bacteria.</title>
        <authorList>
            <person name="Gralka M."/>
        </authorList>
    </citation>
    <scope>NUCLEOTIDE SEQUENCE</scope>
    <source>
        <strain evidence="15">G2M05</strain>
    </source>
</reference>
<dbReference type="EMBL" id="JAUOPU010000003">
    <property type="protein sequence ID" value="MDO6541720.1"/>
    <property type="molecule type" value="Genomic_DNA"/>
</dbReference>
<evidence type="ECO:0000256" key="8">
    <source>
        <dbReference type="ARBA" id="ARBA00047984"/>
    </source>
</evidence>